<evidence type="ECO:0000313" key="7">
    <source>
        <dbReference type="Proteomes" id="UP000199322"/>
    </source>
</evidence>
<comment type="similarity">
    <text evidence="1">Belongs to the ABC transporter superfamily.</text>
</comment>
<gene>
    <name evidence="6" type="ORF">SAMN04488588_0748</name>
</gene>
<proteinExistence type="inferred from homology"/>
<accession>A0A1G6K5N8</accession>
<dbReference type="STRING" id="28234.SAMN04488588_0748"/>
<dbReference type="InterPro" id="IPR017911">
    <property type="entry name" value="MacB-like_ATP-bd"/>
</dbReference>
<keyword evidence="2" id="KW-0813">Transport</keyword>
<reference evidence="6 7" key="1">
    <citation type="submission" date="2016-10" db="EMBL/GenBank/DDBJ databases">
        <authorList>
            <person name="de Groot N.N."/>
        </authorList>
    </citation>
    <scope>NUCLEOTIDE SEQUENCE [LARGE SCALE GENOMIC DNA]</scope>
    <source>
        <strain evidence="6 7">WG14</strain>
    </source>
</reference>
<organism evidence="6 7">
    <name type="scientific">Geotoga petraea</name>
    <dbReference type="NCBI Taxonomy" id="28234"/>
    <lineage>
        <taxon>Bacteria</taxon>
        <taxon>Thermotogati</taxon>
        <taxon>Thermotogota</taxon>
        <taxon>Thermotogae</taxon>
        <taxon>Petrotogales</taxon>
        <taxon>Petrotogaceae</taxon>
        <taxon>Geotoga</taxon>
    </lineage>
</organism>
<dbReference type="Pfam" id="PF00005">
    <property type="entry name" value="ABC_tran"/>
    <property type="match status" value="1"/>
</dbReference>
<dbReference type="InterPro" id="IPR003593">
    <property type="entry name" value="AAA+_ATPase"/>
</dbReference>
<dbReference type="RefSeq" id="WP_091402923.1">
    <property type="nucleotide sequence ID" value="NZ_FMYV01000002.1"/>
</dbReference>
<keyword evidence="7" id="KW-1185">Reference proteome</keyword>
<dbReference type="EMBL" id="FMYV01000002">
    <property type="protein sequence ID" value="SDC26274.1"/>
    <property type="molecule type" value="Genomic_DNA"/>
</dbReference>
<dbReference type="AlphaFoldDB" id="A0A1G6K5N8"/>
<dbReference type="PANTHER" id="PTHR42798:SF6">
    <property type="entry name" value="CELL DIVISION ATP-BINDING PROTEIN FTSE"/>
    <property type="match status" value="1"/>
</dbReference>
<dbReference type="Proteomes" id="UP000199322">
    <property type="component" value="Unassembled WGS sequence"/>
</dbReference>
<dbReference type="PANTHER" id="PTHR42798">
    <property type="entry name" value="LIPOPROTEIN-RELEASING SYSTEM ATP-BINDING PROTEIN LOLD"/>
    <property type="match status" value="1"/>
</dbReference>
<dbReference type="GO" id="GO:0098796">
    <property type="term" value="C:membrane protein complex"/>
    <property type="evidence" value="ECO:0007669"/>
    <property type="project" value="UniProtKB-ARBA"/>
</dbReference>
<dbReference type="GO" id="GO:0016887">
    <property type="term" value="F:ATP hydrolysis activity"/>
    <property type="evidence" value="ECO:0007669"/>
    <property type="project" value="InterPro"/>
</dbReference>
<dbReference type="SUPFAM" id="SSF52540">
    <property type="entry name" value="P-loop containing nucleoside triphosphate hydrolases"/>
    <property type="match status" value="1"/>
</dbReference>
<evidence type="ECO:0000256" key="1">
    <source>
        <dbReference type="ARBA" id="ARBA00005417"/>
    </source>
</evidence>
<dbReference type="GO" id="GO:0022857">
    <property type="term" value="F:transmembrane transporter activity"/>
    <property type="evidence" value="ECO:0007669"/>
    <property type="project" value="UniProtKB-ARBA"/>
</dbReference>
<evidence type="ECO:0000256" key="4">
    <source>
        <dbReference type="ARBA" id="ARBA00022840"/>
    </source>
</evidence>
<name>A0A1G6K5N8_9BACT</name>
<evidence type="ECO:0000313" key="6">
    <source>
        <dbReference type="EMBL" id="SDC26274.1"/>
    </source>
</evidence>
<dbReference type="SMART" id="SM00382">
    <property type="entry name" value="AAA"/>
    <property type="match status" value="1"/>
</dbReference>
<dbReference type="GO" id="GO:0005524">
    <property type="term" value="F:ATP binding"/>
    <property type="evidence" value="ECO:0007669"/>
    <property type="project" value="UniProtKB-KW"/>
</dbReference>
<sequence length="224" mass="24654">MNVMTLKNIRKTYHMGKIDVHALKDISFEVEKGDFTIIIGPSGSGKSTLLQILGGLDRPTSGDVIIERENISNMKDQELAIVRNKKIGFVFQKFNLLSNMTALENVALPMVYAGVGLSERKEKAKELLDLVGLGNRVTHKPNELSGGQQQRVAIARALANDPTFLLADEPTGNLDTKSGIDILKVFHKLHSMGKTLVIVTHDPEMVDEGNKVVKIRDGLIEEVN</sequence>
<dbReference type="CDD" id="cd03255">
    <property type="entry name" value="ABC_MJ0796_LolCDE_FtsE"/>
    <property type="match status" value="1"/>
</dbReference>
<evidence type="ECO:0000259" key="5">
    <source>
        <dbReference type="PROSITE" id="PS50893"/>
    </source>
</evidence>
<dbReference type="InterPro" id="IPR017871">
    <property type="entry name" value="ABC_transporter-like_CS"/>
</dbReference>
<keyword evidence="4 6" id="KW-0067">ATP-binding</keyword>
<dbReference type="FunFam" id="3.40.50.300:FF:000032">
    <property type="entry name" value="Export ABC transporter ATP-binding protein"/>
    <property type="match status" value="1"/>
</dbReference>
<dbReference type="InterPro" id="IPR003439">
    <property type="entry name" value="ABC_transporter-like_ATP-bd"/>
</dbReference>
<evidence type="ECO:0000256" key="2">
    <source>
        <dbReference type="ARBA" id="ARBA00022448"/>
    </source>
</evidence>
<dbReference type="Gene3D" id="3.40.50.300">
    <property type="entry name" value="P-loop containing nucleotide triphosphate hydrolases"/>
    <property type="match status" value="1"/>
</dbReference>
<feature type="domain" description="ABC transporter" evidence="5">
    <location>
        <begin position="4"/>
        <end position="223"/>
    </location>
</feature>
<dbReference type="InterPro" id="IPR027417">
    <property type="entry name" value="P-loop_NTPase"/>
</dbReference>
<dbReference type="PROSITE" id="PS00211">
    <property type="entry name" value="ABC_TRANSPORTER_1"/>
    <property type="match status" value="1"/>
</dbReference>
<keyword evidence="3" id="KW-0547">Nucleotide-binding</keyword>
<dbReference type="PROSITE" id="PS50893">
    <property type="entry name" value="ABC_TRANSPORTER_2"/>
    <property type="match status" value="1"/>
</dbReference>
<protein>
    <submittedName>
        <fullName evidence="6">Putative ABC transport system ATP-binding protein</fullName>
    </submittedName>
</protein>
<evidence type="ECO:0000256" key="3">
    <source>
        <dbReference type="ARBA" id="ARBA00022741"/>
    </source>
</evidence>